<gene>
    <name evidence="1" type="ORF">CK510_29520</name>
</gene>
<protein>
    <submittedName>
        <fullName evidence="1">Uncharacterized protein</fullName>
    </submittedName>
</protein>
<sequence length="70" mass="7981">MRILKEGKNIILKGEMKKSHSSESRNQNNRIPAVRYSQYNSQFAVPAIAGSKLRNSQWGLELGYVLIYTP</sequence>
<dbReference type="Proteomes" id="UP000218238">
    <property type="component" value="Unassembled WGS sequence"/>
</dbReference>
<name>A0A2A2TAA1_9CYAN</name>
<dbReference type="AlphaFoldDB" id="A0A2A2TAA1"/>
<evidence type="ECO:0000313" key="1">
    <source>
        <dbReference type="EMBL" id="PAX45845.1"/>
    </source>
</evidence>
<dbReference type="EMBL" id="NTFS01000650">
    <property type="protein sequence ID" value="PAX45845.1"/>
    <property type="molecule type" value="Genomic_DNA"/>
</dbReference>
<accession>A0A2A2TAA1</accession>
<proteinExistence type="predicted"/>
<organism evidence="1 2">
    <name type="scientific">Brunnivagina elsteri CCALA 953</name>
    <dbReference type="NCBI Taxonomy" id="987040"/>
    <lineage>
        <taxon>Bacteria</taxon>
        <taxon>Bacillati</taxon>
        <taxon>Cyanobacteriota</taxon>
        <taxon>Cyanophyceae</taxon>
        <taxon>Nostocales</taxon>
        <taxon>Calotrichaceae</taxon>
        <taxon>Brunnivagina</taxon>
    </lineage>
</organism>
<reference evidence="1 2" key="1">
    <citation type="submission" date="2017-08" db="EMBL/GenBank/DDBJ databases">
        <title>Draft genome sequence of filamentous cyanobacterium Calothrix elsteri CCALA 953.</title>
        <authorList>
            <person name="Gagunashvili A.N."/>
            <person name="Elster J."/>
            <person name="Andresson O.S."/>
        </authorList>
    </citation>
    <scope>NUCLEOTIDE SEQUENCE [LARGE SCALE GENOMIC DNA]</scope>
    <source>
        <strain evidence="1 2">CCALA 953</strain>
    </source>
</reference>
<keyword evidence="2" id="KW-1185">Reference proteome</keyword>
<evidence type="ECO:0000313" key="2">
    <source>
        <dbReference type="Proteomes" id="UP000218238"/>
    </source>
</evidence>
<comment type="caution">
    <text evidence="1">The sequence shown here is derived from an EMBL/GenBank/DDBJ whole genome shotgun (WGS) entry which is preliminary data.</text>
</comment>